<evidence type="ECO:0000313" key="3">
    <source>
        <dbReference type="Proteomes" id="UP000524246"/>
    </source>
</evidence>
<protein>
    <submittedName>
        <fullName evidence="2">DUF481 domain-containing protein</fullName>
    </submittedName>
</protein>
<dbReference type="Pfam" id="PF04338">
    <property type="entry name" value="DUF481"/>
    <property type="match status" value="1"/>
</dbReference>
<proteinExistence type="predicted"/>
<reference evidence="2 3" key="1">
    <citation type="journal article" date="2020" name="Biotechnol. Biofuels">
        <title>New insights from the biogas microbiome by comprehensive genome-resolved metagenomics of nearly 1600 species originating from multiple anaerobic digesters.</title>
        <authorList>
            <person name="Campanaro S."/>
            <person name="Treu L."/>
            <person name="Rodriguez-R L.M."/>
            <person name="Kovalovszki A."/>
            <person name="Ziels R.M."/>
            <person name="Maus I."/>
            <person name="Zhu X."/>
            <person name="Kougias P.G."/>
            <person name="Basile A."/>
            <person name="Luo G."/>
            <person name="Schluter A."/>
            <person name="Konstantinidis K.T."/>
            <person name="Angelidaki I."/>
        </authorList>
    </citation>
    <scope>NUCLEOTIDE SEQUENCE [LARGE SCALE GENOMIC DNA]</scope>
    <source>
        <strain evidence="2">AS27yjCOA_65</strain>
    </source>
</reference>
<comment type="caution">
    <text evidence="2">The sequence shown here is derived from an EMBL/GenBank/DDBJ whole genome shotgun (WGS) entry which is preliminary data.</text>
</comment>
<gene>
    <name evidence="2" type="ORF">GYA55_13800</name>
</gene>
<keyword evidence="1" id="KW-0732">Signal</keyword>
<sequence length="254" mass="28371">MFRRILFSLLLIIPAQVYGQCNKDDPCAPKKEKNSWDKSLATGFNLTQGNSETMLLNIMGTIHRETDQDIIDLGAQYNYGQNEEDGEDSEKKTTRNDLRANASYDYLFSERAFGGLGMKYLTDKISDIDYRVNVVPSAGYFLIKDAAISFAMNAGPAYTFEKIAGDENNYFSPMIGDKFTWTINCTSKLYQSADIFFDTSDSDNYMVNAEVGVESALSTMLSLVVALRDNYDHQPAAGKDSNDLALMTALKVLF</sequence>
<evidence type="ECO:0000313" key="2">
    <source>
        <dbReference type="EMBL" id="NMC64233.1"/>
    </source>
</evidence>
<dbReference type="Proteomes" id="UP000524246">
    <property type="component" value="Unassembled WGS sequence"/>
</dbReference>
<feature type="signal peptide" evidence="1">
    <location>
        <begin position="1"/>
        <end position="19"/>
    </location>
</feature>
<evidence type="ECO:0000256" key="1">
    <source>
        <dbReference type="SAM" id="SignalP"/>
    </source>
</evidence>
<dbReference type="AlphaFoldDB" id="A0A7X9FUQ9"/>
<organism evidence="2 3">
    <name type="scientific">SAR324 cluster bacterium</name>
    <dbReference type="NCBI Taxonomy" id="2024889"/>
    <lineage>
        <taxon>Bacteria</taxon>
        <taxon>Deltaproteobacteria</taxon>
        <taxon>SAR324 cluster</taxon>
    </lineage>
</organism>
<name>A0A7X9FUQ9_9DELT</name>
<dbReference type="EMBL" id="JAAZON010000630">
    <property type="protein sequence ID" value="NMC64233.1"/>
    <property type="molecule type" value="Genomic_DNA"/>
</dbReference>
<feature type="chain" id="PRO_5031107365" evidence="1">
    <location>
        <begin position="20"/>
        <end position="254"/>
    </location>
</feature>
<accession>A0A7X9FUQ9</accession>
<dbReference type="InterPro" id="IPR007433">
    <property type="entry name" value="DUF481"/>
</dbReference>